<protein>
    <submittedName>
        <fullName evidence="2">NAD(P)H-binding protein</fullName>
    </submittedName>
</protein>
<dbReference type="Gene3D" id="3.40.50.720">
    <property type="entry name" value="NAD(P)-binding Rossmann-like Domain"/>
    <property type="match status" value="1"/>
</dbReference>
<accession>A0ABV4NRK0</accession>
<sequence>MAKKAIILGATGLIGGHLIEQLVREASIDQIITLTRRPAPASHDKVSNVVVDFDRLEEYANLFQGDLLFSCLGTTKKQAGGLEQQYKVDVEYQFHAAQLAADNGVPHYLLVSSSGANAKSSSAYLRMKGELEQKILALPFTRVSIFRPSLLMGERHDSRPAEKLGAILMPWICKLPGLRRYRPISGAQVAAKMIRVSQKAGQGVETFTLDELFSSE</sequence>
<dbReference type="InterPro" id="IPR016040">
    <property type="entry name" value="NAD(P)-bd_dom"/>
</dbReference>
<dbReference type="EMBL" id="JBGMEL010000013">
    <property type="protein sequence ID" value="MFA0791581.1"/>
    <property type="molecule type" value="Genomic_DNA"/>
</dbReference>
<dbReference type="PANTHER" id="PTHR14097:SF7">
    <property type="entry name" value="OXIDOREDUCTASE HTATIP2"/>
    <property type="match status" value="1"/>
</dbReference>
<gene>
    <name evidence="2" type="ORF">ACCI51_13565</name>
</gene>
<evidence type="ECO:0000259" key="1">
    <source>
        <dbReference type="Pfam" id="PF13460"/>
    </source>
</evidence>
<organism evidence="2 3">
    <name type="scientific">Microbulbifer echini</name>
    <dbReference type="NCBI Taxonomy" id="1529067"/>
    <lineage>
        <taxon>Bacteria</taxon>
        <taxon>Pseudomonadati</taxon>
        <taxon>Pseudomonadota</taxon>
        <taxon>Gammaproteobacteria</taxon>
        <taxon>Cellvibrionales</taxon>
        <taxon>Microbulbiferaceae</taxon>
        <taxon>Microbulbifer</taxon>
    </lineage>
</organism>
<dbReference type="Pfam" id="PF13460">
    <property type="entry name" value="NAD_binding_10"/>
    <property type="match status" value="1"/>
</dbReference>
<dbReference type="Proteomes" id="UP001569414">
    <property type="component" value="Unassembled WGS sequence"/>
</dbReference>
<dbReference type="SUPFAM" id="SSF51735">
    <property type="entry name" value="NAD(P)-binding Rossmann-fold domains"/>
    <property type="match status" value="1"/>
</dbReference>
<comment type="caution">
    <text evidence="2">The sequence shown here is derived from an EMBL/GenBank/DDBJ whole genome shotgun (WGS) entry which is preliminary data.</text>
</comment>
<reference evidence="2 3" key="1">
    <citation type="submission" date="2024-08" db="EMBL/GenBank/DDBJ databases">
        <authorList>
            <person name="Ishaq N."/>
        </authorList>
    </citation>
    <scope>NUCLEOTIDE SEQUENCE [LARGE SCALE GENOMIC DNA]</scope>
    <source>
        <strain evidence="2 3">JCM 30400</strain>
    </source>
</reference>
<keyword evidence="3" id="KW-1185">Reference proteome</keyword>
<dbReference type="RefSeq" id="WP_371844051.1">
    <property type="nucleotide sequence ID" value="NZ_JBGMEL010000013.1"/>
</dbReference>
<evidence type="ECO:0000313" key="2">
    <source>
        <dbReference type="EMBL" id="MFA0791581.1"/>
    </source>
</evidence>
<dbReference type="InterPro" id="IPR036291">
    <property type="entry name" value="NAD(P)-bd_dom_sf"/>
</dbReference>
<feature type="domain" description="NAD(P)-binding" evidence="1">
    <location>
        <begin position="9"/>
        <end position="123"/>
    </location>
</feature>
<dbReference type="PANTHER" id="PTHR14097">
    <property type="entry name" value="OXIDOREDUCTASE HTATIP2"/>
    <property type="match status" value="1"/>
</dbReference>
<evidence type="ECO:0000313" key="3">
    <source>
        <dbReference type="Proteomes" id="UP001569414"/>
    </source>
</evidence>
<name>A0ABV4NRK0_9GAMM</name>
<proteinExistence type="predicted"/>